<evidence type="ECO:0000313" key="11">
    <source>
        <dbReference type="EMBL" id="KAK1403511.1"/>
    </source>
</evidence>
<dbReference type="EMBL" id="JAUIZM010000001">
    <property type="protein sequence ID" value="KAK1403511.1"/>
    <property type="molecule type" value="Genomic_DNA"/>
</dbReference>
<dbReference type="SUPFAM" id="SSF89009">
    <property type="entry name" value="GAT-like domain"/>
    <property type="match status" value="1"/>
</dbReference>
<evidence type="ECO:0000259" key="10">
    <source>
        <dbReference type="PROSITE" id="PS50942"/>
    </source>
</evidence>
<dbReference type="Gene3D" id="1.25.40.90">
    <property type="match status" value="1"/>
</dbReference>
<comment type="caution">
    <text evidence="11">The sequence shown here is derived from an EMBL/GenBank/DDBJ whole genome shotgun (WGS) entry which is preliminary data.</text>
</comment>
<dbReference type="GO" id="GO:0072583">
    <property type="term" value="P:clathrin-dependent endocytosis"/>
    <property type="evidence" value="ECO:0007669"/>
    <property type="project" value="InterPro"/>
</dbReference>
<dbReference type="InterPro" id="IPR014712">
    <property type="entry name" value="ANTH_dom_sf"/>
</dbReference>
<dbReference type="Gene3D" id="1.20.58.150">
    <property type="entry name" value="ANTH domain"/>
    <property type="match status" value="1"/>
</dbReference>
<dbReference type="PANTHER" id="PTHR22951:SF32">
    <property type="entry name" value="OS06G0175500 PROTEIN"/>
    <property type="match status" value="1"/>
</dbReference>
<keyword evidence="12" id="KW-1185">Reference proteome</keyword>
<accession>A0AAD8JIY6</accession>
<feature type="region of interest" description="Disordered" evidence="9">
    <location>
        <begin position="327"/>
        <end position="353"/>
    </location>
</feature>
<feature type="domain" description="ENTH" evidence="10">
    <location>
        <begin position="27"/>
        <end position="165"/>
    </location>
</feature>
<dbReference type="InterPro" id="IPR048050">
    <property type="entry name" value="ANTH_N_plant"/>
</dbReference>
<dbReference type="PANTHER" id="PTHR22951">
    <property type="entry name" value="CLATHRIN ASSEMBLY PROTEIN"/>
    <property type="match status" value="1"/>
</dbReference>
<dbReference type="CDD" id="cd03564">
    <property type="entry name" value="ANTH_N"/>
    <property type="match status" value="1"/>
</dbReference>
<dbReference type="GO" id="GO:0005546">
    <property type="term" value="F:phosphatidylinositol-4,5-bisphosphate binding"/>
    <property type="evidence" value="ECO:0007669"/>
    <property type="project" value="TreeGrafter"/>
</dbReference>
<feature type="compositionally biased region" description="Basic and acidic residues" evidence="9">
    <location>
        <begin position="327"/>
        <end position="336"/>
    </location>
</feature>
<dbReference type="InterPro" id="IPR013809">
    <property type="entry name" value="ENTH"/>
</dbReference>
<dbReference type="GO" id="GO:0005794">
    <property type="term" value="C:Golgi apparatus"/>
    <property type="evidence" value="ECO:0007669"/>
    <property type="project" value="UniProtKB-SubCell"/>
</dbReference>
<organism evidence="11 12">
    <name type="scientific">Heracleum sosnowskyi</name>
    <dbReference type="NCBI Taxonomy" id="360622"/>
    <lineage>
        <taxon>Eukaryota</taxon>
        <taxon>Viridiplantae</taxon>
        <taxon>Streptophyta</taxon>
        <taxon>Embryophyta</taxon>
        <taxon>Tracheophyta</taxon>
        <taxon>Spermatophyta</taxon>
        <taxon>Magnoliopsida</taxon>
        <taxon>eudicotyledons</taxon>
        <taxon>Gunneridae</taxon>
        <taxon>Pentapetalae</taxon>
        <taxon>asterids</taxon>
        <taxon>campanulids</taxon>
        <taxon>Apiales</taxon>
        <taxon>Apiaceae</taxon>
        <taxon>Apioideae</taxon>
        <taxon>apioid superclade</taxon>
        <taxon>Tordylieae</taxon>
        <taxon>Tordyliinae</taxon>
        <taxon>Heracleum</taxon>
    </lineage>
</organism>
<dbReference type="GO" id="GO:0030136">
    <property type="term" value="C:clathrin-coated vesicle"/>
    <property type="evidence" value="ECO:0007669"/>
    <property type="project" value="UniProtKB-SubCell"/>
</dbReference>
<dbReference type="PROSITE" id="PS50942">
    <property type="entry name" value="ENTH"/>
    <property type="match status" value="1"/>
</dbReference>
<keyword evidence="8" id="KW-0968">Cytoplasmic vesicle</keyword>
<evidence type="ECO:0000256" key="8">
    <source>
        <dbReference type="ARBA" id="ARBA00023329"/>
    </source>
</evidence>
<sequence>MSGGTNQSTIRKAIGALKDRTTVSLAKVHSDYKELDINLVKATNHVERPAKEQHIKTVFAFISGIRPRADIAYCIHALSRRLAKTHNWAVALKTLILIHRALREVDPTFQEELMNYSRCKRHMLNMANFKDDSSPNAWDYSVWVRNYALFLEERLECMRVLKYDVESEFPKTRDLDTPELLDHLPALQQLLFRIIGCQPQGAGFQNNVIKLALSLVASESTRVHNAIKDGTKNLVDKYFEMKRHDAHKALDIYRRAVKQAERLSEFNELCTILDIARGEKFPKIEQPPVAVLPSMEEYVGEAPRSTIVHKDLALDAPKEIVAIEHEKHQEVQEKRPPSPSPPPPKPKPVKVEAPVQPPDLLCLDGPSPAFSASDQKNASALAIVPVDKQSTTTKPDLANITTGWELALVTALDSNESSSASSKLAGDRDKLTLDSLYNDAIRRSNQNVSYNTWEQTSLANPMMTQTTYDPFHASNALAAASTVQMAAMANQQQAYMLQQQQMMMMMNPQQQPFNSFGNPYCPAAHPYCSGMPVQAYNAYKSLI</sequence>
<keyword evidence="4" id="KW-0254">Endocytosis</keyword>
<dbReference type="InterPro" id="IPR008942">
    <property type="entry name" value="ENTH_VHS"/>
</dbReference>
<evidence type="ECO:0000256" key="5">
    <source>
        <dbReference type="ARBA" id="ARBA00023034"/>
    </source>
</evidence>
<protein>
    <submittedName>
        <fullName evidence="11">Phosphoinositide-binding clathrin adaptor</fullName>
    </submittedName>
</protein>
<dbReference type="GO" id="GO:0048268">
    <property type="term" value="P:clathrin coat assembly"/>
    <property type="evidence" value="ECO:0007669"/>
    <property type="project" value="InterPro"/>
</dbReference>
<dbReference type="FunFam" id="1.25.40.90:FF:000005">
    <property type="entry name" value="Clathrin assembly protein AP180"/>
    <property type="match status" value="1"/>
</dbReference>
<dbReference type="InterPro" id="IPR045192">
    <property type="entry name" value="AP180-like"/>
</dbReference>
<evidence type="ECO:0000256" key="1">
    <source>
        <dbReference type="ARBA" id="ARBA00004132"/>
    </source>
</evidence>
<feature type="compositionally biased region" description="Pro residues" evidence="9">
    <location>
        <begin position="337"/>
        <end position="346"/>
    </location>
</feature>
<evidence type="ECO:0000313" key="12">
    <source>
        <dbReference type="Proteomes" id="UP001237642"/>
    </source>
</evidence>
<evidence type="ECO:0000256" key="9">
    <source>
        <dbReference type="SAM" id="MobiDB-lite"/>
    </source>
</evidence>
<dbReference type="GO" id="GO:0005545">
    <property type="term" value="F:1-phosphatidylinositol binding"/>
    <property type="evidence" value="ECO:0007669"/>
    <property type="project" value="InterPro"/>
</dbReference>
<dbReference type="Proteomes" id="UP001237642">
    <property type="component" value="Unassembled WGS sequence"/>
</dbReference>
<dbReference type="GO" id="GO:0005905">
    <property type="term" value="C:clathrin-coated pit"/>
    <property type="evidence" value="ECO:0007669"/>
    <property type="project" value="UniProtKB-SubCell"/>
</dbReference>
<dbReference type="AlphaFoldDB" id="A0AAD8JIY6"/>
<evidence type="ECO:0000256" key="2">
    <source>
        <dbReference type="ARBA" id="ARBA00004555"/>
    </source>
</evidence>
<comment type="subcellular location">
    <subcellularLocation>
        <location evidence="1">Cytoplasmic vesicle</location>
        <location evidence="1">Clathrin-coated vesicle</location>
    </subcellularLocation>
    <subcellularLocation>
        <location evidence="2">Golgi apparatus</location>
    </subcellularLocation>
    <subcellularLocation>
        <location evidence="3">Membrane</location>
        <location evidence="3">Clathrin-coated pit</location>
    </subcellularLocation>
</comment>
<evidence type="ECO:0000256" key="7">
    <source>
        <dbReference type="ARBA" id="ARBA00023176"/>
    </source>
</evidence>
<name>A0AAD8JIY6_9APIA</name>
<evidence type="ECO:0000256" key="4">
    <source>
        <dbReference type="ARBA" id="ARBA00022583"/>
    </source>
</evidence>
<dbReference type="GO" id="GO:0032050">
    <property type="term" value="F:clathrin heavy chain binding"/>
    <property type="evidence" value="ECO:0007669"/>
    <property type="project" value="TreeGrafter"/>
</dbReference>
<dbReference type="GO" id="GO:0006900">
    <property type="term" value="P:vesicle budding from membrane"/>
    <property type="evidence" value="ECO:0007669"/>
    <property type="project" value="TreeGrafter"/>
</dbReference>
<dbReference type="FunFam" id="1.20.58.150:FF:000006">
    <property type="entry name" value="putative clathrin assembly protein At5g35200"/>
    <property type="match status" value="1"/>
</dbReference>
<keyword evidence="5" id="KW-0333">Golgi apparatus</keyword>
<dbReference type="Pfam" id="PF07651">
    <property type="entry name" value="ANTH"/>
    <property type="match status" value="1"/>
</dbReference>
<reference evidence="11" key="1">
    <citation type="submission" date="2023-02" db="EMBL/GenBank/DDBJ databases">
        <title>Genome of toxic invasive species Heracleum sosnowskyi carries increased number of genes despite the absence of recent whole-genome duplications.</title>
        <authorList>
            <person name="Schelkunov M."/>
            <person name="Shtratnikova V."/>
            <person name="Makarenko M."/>
            <person name="Klepikova A."/>
            <person name="Omelchenko D."/>
            <person name="Novikova G."/>
            <person name="Obukhova E."/>
            <person name="Bogdanov V."/>
            <person name="Penin A."/>
            <person name="Logacheva M."/>
        </authorList>
    </citation>
    <scope>NUCLEOTIDE SEQUENCE</scope>
    <source>
        <strain evidence="11">Hsosn_3</strain>
        <tissue evidence="11">Leaf</tissue>
    </source>
</reference>
<dbReference type="SMART" id="SM00273">
    <property type="entry name" value="ENTH"/>
    <property type="match status" value="1"/>
</dbReference>
<dbReference type="SUPFAM" id="SSF48464">
    <property type="entry name" value="ENTH/VHS domain"/>
    <property type="match status" value="1"/>
</dbReference>
<reference evidence="11" key="2">
    <citation type="submission" date="2023-05" db="EMBL/GenBank/DDBJ databases">
        <authorList>
            <person name="Schelkunov M.I."/>
        </authorList>
    </citation>
    <scope>NUCLEOTIDE SEQUENCE</scope>
    <source>
        <strain evidence="11">Hsosn_3</strain>
        <tissue evidence="11">Leaf</tissue>
    </source>
</reference>
<gene>
    <name evidence="11" type="ORF">POM88_003116</name>
</gene>
<proteinExistence type="predicted"/>
<evidence type="ECO:0000256" key="6">
    <source>
        <dbReference type="ARBA" id="ARBA00023136"/>
    </source>
</evidence>
<evidence type="ECO:0000256" key="3">
    <source>
        <dbReference type="ARBA" id="ARBA00004600"/>
    </source>
</evidence>
<keyword evidence="7" id="KW-0168">Coated pit</keyword>
<dbReference type="GO" id="GO:0000149">
    <property type="term" value="F:SNARE binding"/>
    <property type="evidence" value="ECO:0007669"/>
    <property type="project" value="TreeGrafter"/>
</dbReference>
<keyword evidence="6" id="KW-0472">Membrane</keyword>
<dbReference type="InterPro" id="IPR011417">
    <property type="entry name" value="ANTH_dom"/>
</dbReference>